<feature type="region of interest" description="Disordered" evidence="1">
    <location>
        <begin position="1"/>
        <end position="32"/>
    </location>
</feature>
<proteinExistence type="predicted"/>
<reference evidence="2 3" key="1">
    <citation type="submission" date="2019-05" db="EMBL/GenBank/DDBJ databases">
        <title>Another draft genome of Portunus trituberculatus and its Hox gene families provides insights of decapod evolution.</title>
        <authorList>
            <person name="Jeong J.-H."/>
            <person name="Song I."/>
            <person name="Kim S."/>
            <person name="Choi T."/>
            <person name="Kim D."/>
            <person name="Ryu S."/>
            <person name="Kim W."/>
        </authorList>
    </citation>
    <scope>NUCLEOTIDE SEQUENCE [LARGE SCALE GENOMIC DNA]</scope>
    <source>
        <tissue evidence="2">Muscle</tissue>
    </source>
</reference>
<dbReference type="Proteomes" id="UP000324222">
    <property type="component" value="Unassembled WGS sequence"/>
</dbReference>
<feature type="compositionally biased region" description="Polar residues" evidence="1">
    <location>
        <begin position="17"/>
        <end position="28"/>
    </location>
</feature>
<name>A0A5B7KEF9_PORTR</name>
<keyword evidence="3" id="KW-1185">Reference proteome</keyword>
<sequence>MMSRWQGQARLLGSLPDDTNTPASSVSKARTETRHSTHLELLYFTRHCSEFQATSNALHEGLLQRDGALMHKATQYSLPFKAQGVYNHV</sequence>
<evidence type="ECO:0000313" key="2">
    <source>
        <dbReference type="EMBL" id="MPD05144.1"/>
    </source>
</evidence>
<comment type="caution">
    <text evidence="2">The sequence shown here is derived from an EMBL/GenBank/DDBJ whole genome shotgun (WGS) entry which is preliminary data.</text>
</comment>
<accession>A0A5B7KEF9</accession>
<gene>
    <name evidence="2" type="ORF">E2C01_100874</name>
</gene>
<evidence type="ECO:0000256" key="1">
    <source>
        <dbReference type="SAM" id="MobiDB-lite"/>
    </source>
</evidence>
<evidence type="ECO:0000313" key="3">
    <source>
        <dbReference type="Proteomes" id="UP000324222"/>
    </source>
</evidence>
<dbReference type="EMBL" id="VSRR010144638">
    <property type="protein sequence ID" value="MPD05144.1"/>
    <property type="molecule type" value="Genomic_DNA"/>
</dbReference>
<dbReference type="AlphaFoldDB" id="A0A5B7KEF9"/>
<organism evidence="2 3">
    <name type="scientific">Portunus trituberculatus</name>
    <name type="common">Swimming crab</name>
    <name type="synonym">Neptunus trituberculatus</name>
    <dbReference type="NCBI Taxonomy" id="210409"/>
    <lineage>
        <taxon>Eukaryota</taxon>
        <taxon>Metazoa</taxon>
        <taxon>Ecdysozoa</taxon>
        <taxon>Arthropoda</taxon>
        <taxon>Crustacea</taxon>
        <taxon>Multicrustacea</taxon>
        <taxon>Malacostraca</taxon>
        <taxon>Eumalacostraca</taxon>
        <taxon>Eucarida</taxon>
        <taxon>Decapoda</taxon>
        <taxon>Pleocyemata</taxon>
        <taxon>Brachyura</taxon>
        <taxon>Eubrachyura</taxon>
        <taxon>Portunoidea</taxon>
        <taxon>Portunidae</taxon>
        <taxon>Portuninae</taxon>
        <taxon>Portunus</taxon>
    </lineage>
</organism>
<protein>
    <submittedName>
        <fullName evidence="2">Uncharacterized protein</fullName>
    </submittedName>
</protein>